<dbReference type="Proteomes" id="UP000230970">
    <property type="component" value="Unassembled WGS sequence"/>
</dbReference>
<comment type="caution">
    <text evidence="2">The sequence shown here is derived from an EMBL/GenBank/DDBJ whole genome shotgun (WGS) entry which is preliminary data.</text>
</comment>
<proteinExistence type="predicted"/>
<keyword evidence="1" id="KW-0812">Transmembrane</keyword>
<evidence type="ECO:0000256" key="1">
    <source>
        <dbReference type="SAM" id="Phobius"/>
    </source>
</evidence>
<sequence length="151" mass="16517">MNKLKVVIYNFVEPTKHQLPFRIMVGLIGLLWWFLFPPSSSAQTISCTEFLCDPHNTLCGLLCQVIPQIPSFVIGTGVVIAIVFIVIHAISYTTAGDDQKKITQAKGGLLWAFVGLALLILAYGIIRLVATVLGIDPDEIFVIRGVANCEC</sequence>
<feature type="transmembrane region" description="Helical" evidence="1">
    <location>
        <begin position="65"/>
        <end position="87"/>
    </location>
</feature>
<dbReference type="AlphaFoldDB" id="A0A2M7TCP4"/>
<dbReference type="InterPro" id="IPR043993">
    <property type="entry name" value="T4SS_pilin"/>
</dbReference>
<accession>A0A2M7TCP4</accession>
<name>A0A2M7TCP4_UNCKA</name>
<reference evidence="3" key="1">
    <citation type="submission" date="2017-09" db="EMBL/GenBank/DDBJ databases">
        <title>Depth-based differentiation of microbial function through sediment-hosted aquifers and enrichment of novel symbionts in the deep terrestrial subsurface.</title>
        <authorList>
            <person name="Probst A.J."/>
            <person name="Ladd B."/>
            <person name="Jarett J.K."/>
            <person name="Geller-Mcgrath D.E."/>
            <person name="Sieber C.M.K."/>
            <person name="Emerson J.B."/>
            <person name="Anantharaman K."/>
            <person name="Thomas B.C."/>
            <person name="Malmstrom R."/>
            <person name="Stieglmeier M."/>
            <person name="Klingl A."/>
            <person name="Woyke T."/>
            <person name="Ryan C.M."/>
            <person name="Banfield J.F."/>
        </authorList>
    </citation>
    <scope>NUCLEOTIDE SEQUENCE [LARGE SCALE GENOMIC DNA]</scope>
</reference>
<dbReference type="Pfam" id="PF18895">
    <property type="entry name" value="T4SS_pilin"/>
    <property type="match status" value="1"/>
</dbReference>
<feature type="transmembrane region" description="Helical" evidence="1">
    <location>
        <begin position="108"/>
        <end position="126"/>
    </location>
</feature>
<dbReference type="EMBL" id="PFNJ01000040">
    <property type="protein sequence ID" value="PIZ43089.1"/>
    <property type="molecule type" value="Genomic_DNA"/>
</dbReference>
<keyword evidence="1" id="KW-1133">Transmembrane helix</keyword>
<evidence type="ECO:0000313" key="3">
    <source>
        <dbReference type="Proteomes" id="UP000230970"/>
    </source>
</evidence>
<gene>
    <name evidence="2" type="ORF">COY34_01495</name>
</gene>
<evidence type="ECO:0000313" key="2">
    <source>
        <dbReference type="EMBL" id="PIZ43089.1"/>
    </source>
</evidence>
<organism evidence="2 3">
    <name type="scientific">candidate division WWE3 bacterium CG_4_10_14_0_2_um_filter_42_8</name>
    <dbReference type="NCBI Taxonomy" id="1975074"/>
    <lineage>
        <taxon>Bacteria</taxon>
        <taxon>Katanobacteria</taxon>
    </lineage>
</organism>
<protein>
    <submittedName>
        <fullName evidence="2">Uncharacterized protein</fullName>
    </submittedName>
</protein>
<keyword evidence="1" id="KW-0472">Membrane</keyword>